<dbReference type="EMBL" id="CAESGF010000007">
    <property type="protein sequence ID" value="CAB4363672.1"/>
    <property type="molecule type" value="Genomic_DNA"/>
</dbReference>
<feature type="transmembrane region" description="Helical" evidence="1">
    <location>
        <begin position="12"/>
        <end position="35"/>
    </location>
</feature>
<evidence type="ECO:0000256" key="1">
    <source>
        <dbReference type="SAM" id="Phobius"/>
    </source>
</evidence>
<feature type="transmembrane region" description="Helical" evidence="1">
    <location>
        <begin position="42"/>
        <end position="64"/>
    </location>
</feature>
<evidence type="ECO:0000313" key="6">
    <source>
        <dbReference type="EMBL" id="CAB4932298.1"/>
    </source>
</evidence>
<dbReference type="EMBL" id="CAFBOL010000089">
    <property type="protein sequence ID" value="CAB5005877.1"/>
    <property type="molecule type" value="Genomic_DNA"/>
</dbReference>
<evidence type="ECO:0000313" key="5">
    <source>
        <dbReference type="EMBL" id="CAB4853542.1"/>
    </source>
</evidence>
<feature type="transmembrane region" description="Helical" evidence="1">
    <location>
        <begin position="108"/>
        <end position="130"/>
    </location>
</feature>
<keyword evidence="1" id="KW-0812">Transmembrane</keyword>
<dbReference type="EMBL" id="CAFAAV010000084">
    <property type="protein sequence ID" value="CAB4818873.1"/>
    <property type="molecule type" value="Genomic_DNA"/>
</dbReference>
<name>A0A6J6R0H3_9ZZZZ</name>
<evidence type="ECO:0000313" key="4">
    <source>
        <dbReference type="EMBL" id="CAB4818873.1"/>
    </source>
</evidence>
<feature type="transmembrane region" description="Helical" evidence="1">
    <location>
        <begin position="70"/>
        <end position="88"/>
    </location>
</feature>
<reference evidence="3" key="1">
    <citation type="submission" date="2020-05" db="EMBL/GenBank/DDBJ databases">
        <authorList>
            <person name="Chiriac C."/>
            <person name="Salcher M."/>
            <person name="Ghai R."/>
            <person name="Kavagutti S V."/>
        </authorList>
    </citation>
    <scope>NUCLEOTIDE SEQUENCE</scope>
</reference>
<evidence type="ECO:0000313" key="7">
    <source>
        <dbReference type="EMBL" id="CAB5005877.1"/>
    </source>
</evidence>
<evidence type="ECO:0000313" key="2">
    <source>
        <dbReference type="EMBL" id="CAB4363672.1"/>
    </source>
</evidence>
<accession>A0A6J6R0H3</accession>
<organism evidence="3">
    <name type="scientific">freshwater metagenome</name>
    <dbReference type="NCBI Taxonomy" id="449393"/>
    <lineage>
        <taxon>unclassified sequences</taxon>
        <taxon>metagenomes</taxon>
        <taxon>ecological metagenomes</taxon>
    </lineage>
</organism>
<dbReference type="EMBL" id="CAFBMT010000007">
    <property type="protein sequence ID" value="CAB4932298.1"/>
    <property type="molecule type" value="Genomic_DNA"/>
</dbReference>
<keyword evidence="1" id="KW-1133">Transmembrane helix</keyword>
<dbReference type="EMBL" id="CAFBIY010000277">
    <property type="protein sequence ID" value="CAB4853542.1"/>
    <property type="molecule type" value="Genomic_DNA"/>
</dbReference>
<dbReference type="EMBL" id="CAEZYF010000005">
    <property type="protein sequence ID" value="CAB4717277.1"/>
    <property type="molecule type" value="Genomic_DNA"/>
</dbReference>
<evidence type="ECO:0000313" key="3">
    <source>
        <dbReference type="EMBL" id="CAB4717277.1"/>
    </source>
</evidence>
<proteinExistence type="predicted"/>
<gene>
    <name evidence="3" type="ORF">UFOPK2656_01058</name>
    <name evidence="4" type="ORF">UFOPK3099_01266</name>
    <name evidence="5" type="ORF">UFOPK3267_03074</name>
    <name evidence="6" type="ORF">UFOPK3651_01566</name>
    <name evidence="7" type="ORF">UFOPK3931_02519</name>
    <name evidence="2" type="ORF">UFOPK4189_01447</name>
</gene>
<sequence length="135" mass="13922">MPYGPVAYRRQLRTFGALAALAPPAALGVFALLALHWGSSTAGVLGFASALFAAPGLLVAGAPLATGGTVYTLATLASAAVWMALGAIAARRATRRPAADWRDFWREYLWLAAGVWIGVIGAVLAADVLLGQAFL</sequence>
<protein>
    <submittedName>
        <fullName evidence="3">Unannotated protein</fullName>
    </submittedName>
</protein>
<dbReference type="AlphaFoldDB" id="A0A6J6R0H3"/>
<keyword evidence="1" id="KW-0472">Membrane</keyword>